<dbReference type="VEuPathDB" id="PiroplasmaDB:BOVATA_048850"/>
<dbReference type="AlphaFoldDB" id="A0A2H6KK78"/>
<comment type="caution">
    <text evidence="1">The sequence shown here is derived from an EMBL/GenBank/DDBJ whole genome shotgun (WGS) entry which is preliminary data.</text>
</comment>
<dbReference type="EMBL" id="BDSA01000040">
    <property type="protein sequence ID" value="GBE63392.1"/>
    <property type="molecule type" value="Genomic_DNA"/>
</dbReference>
<evidence type="ECO:0008006" key="3">
    <source>
        <dbReference type="Google" id="ProtNLM"/>
    </source>
</evidence>
<dbReference type="Proteomes" id="UP000236319">
    <property type="component" value="Unassembled WGS sequence"/>
</dbReference>
<reference evidence="1 2" key="1">
    <citation type="journal article" date="2017" name="BMC Genomics">
        <title>Whole-genome assembly of Babesia ovata and comparative genomics between closely related pathogens.</title>
        <authorList>
            <person name="Yamagishi J."/>
            <person name="Asada M."/>
            <person name="Hakimi H."/>
            <person name="Tanaka T.Q."/>
            <person name="Sugimoto C."/>
            <person name="Kawazu S."/>
        </authorList>
    </citation>
    <scope>NUCLEOTIDE SEQUENCE [LARGE SCALE GENOMIC DNA]</scope>
    <source>
        <strain evidence="1 2">Miyake</strain>
    </source>
</reference>
<protein>
    <recommendedName>
        <fullName evidence="3">C3H1-type domain-containing protein</fullName>
    </recommendedName>
</protein>
<name>A0A2H6KK78_9APIC</name>
<organism evidence="1 2">
    <name type="scientific">Babesia ovata</name>
    <dbReference type="NCBI Taxonomy" id="189622"/>
    <lineage>
        <taxon>Eukaryota</taxon>
        <taxon>Sar</taxon>
        <taxon>Alveolata</taxon>
        <taxon>Apicomplexa</taxon>
        <taxon>Aconoidasida</taxon>
        <taxon>Piroplasmida</taxon>
        <taxon>Babesiidae</taxon>
        <taxon>Babesia</taxon>
    </lineage>
</organism>
<dbReference type="RefSeq" id="XP_028869635.1">
    <property type="nucleotide sequence ID" value="XM_029013802.1"/>
</dbReference>
<accession>A0A2H6KK78</accession>
<proteinExistence type="predicted"/>
<keyword evidence="2" id="KW-1185">Reference proteome</keyword>
<dbReference type="GeneID" id="39877162"/>
<gene>
    <name evidence="1" type="ORF">BOVATA_048850</name>
</gene>
<sequence length="345" mass="38419">MPCLTPLGFRAFSGSTKTGRDLCEIIKEILDRCESLIDLLPGPQTSSYPSRALRFALSLVGQWADTSRYGVGSLQTSIESTIKDKSIALYDPPTELMNALTNAYGHGIDNHEECDDTHITSLTSSGTCNSKNTHSAPYLSPLCSMRTTNTLPNKNAGLYLSVDCISPMGISQYLRMLLDAFKNIFCHEWGCHVCFYNDKCKKGKHGESEHPCQCSSIAKCKGVAPTLYSYGFTFNDVLSLNASKFATKCSDFQQQLSKVTKSNYFTELFKHCDELLWKIREPFSQTLLALWSLSLLYLLHITVVRLDVLRIRSHLRSPSSHRIAAQSLLAAARVKALANVKYFSP</sequence>
<evidence type="ECO:0000313" key="2">
    <source>
        <dbReference type="Proteomes" id="UP000236319"/>
    </source>
</evidence>
<evidence type="ECO:0000313" key="1">
    <source>
        <dbReference type="EMBL" id="GBE63392.1"/>
    </source>
</evidence>